<feature type="compositionally biased region" description="Acidic residues" evidence="2">
    <location>
        <begin position="332"/>
        <end position="342"/>
    </location>
</feature>
<dbReference type="Proteomes" id="UP000283269">
    <property type="component" value="Unassembled WGS sequence"/>
</dbReference>
<dbReference type="PANTHER" id="PTHR33119">
    <property type="entry name" value="IFI3P"/>
    <property type="match status" value="1"/>
</dbReference>
<evidence type="ECO:0000313" key="6">
    <source>
        <dbReference type="Proteomes" id="UP000283269"/>
    </source>
</evidence>
<dbReference type="InParanoid" id="A0A409X7D8"/>
<evidence type="ECO:0000313" key="5">
    <source>
        <dbReference type="EMBL" id="PPQ86637.1"/>
    </source>
</evidence>
<dbReference type="AlphaFoldDB" id="A0A409X7D8"/>
<feature type="compositionally biased region" description="Basic and acidic residues" evidence="2">
    <location>
        <begin position="343"/>
        <end position="353"/>
    </location>
</feature>
<proteinExistence type="predicted"/>
<keyword evidence="1" id="KW-0175">Coiled coil</keyword>
<accession>A0A409X7D8</accession>
<feature type="domain" description="DUF4246" evidence="4">
    <location>
        <begin position="12"/>
        <end position="88"/>
    </location>
</feature>
<feature type="domain" description="DUF4246" evidence="3">
    <location>
        <begin position="99"/>
        <end position="534"/>
    </location>
</feature>
<dbReference type="STRING" id="93625.A0A409X7D8"/>
<dbReference type="Pfam" id="PF21666">
    <property type="entry name" value="DUF4246_N"/>
    <property type="match status" value="1"/>
</dbReference>
<gene>
    <name evidence="5" type="ORF">CVT25_006821</name>
</gene>
<dbReference type="EMBL" id="NHYD01002450">
    <property type="protein sequence ID" value="PPQ86637.1"/>
    <property type="molecule type" value="Genomic_DNA"/>
</dbReference>
<sequence length="612" mass="69792">MSIESKFSEAKLPGRDEPIDYVPQYGSPGYIGKLFKNGLSIWELGGSTFPMTTLREFTMLQLMNTITDKPDWNTKVNNPEIAKKWKEEALTSGADITSKMVDWCLDELRYKASLIPQDASPPVVVYNGDVVKSDTALSIEFKQALQEAMTKFEDAIPNKLKDWHPGSDEKVWDLVHPSLFPLVYGRTRILERGTSQTTLDDCIKRCGQGKIAEVPDRNDGDRSHSKKFQWLPCEVDISGENPKITTYIDNLHPIHEKHLYSFIETVIKESIPLWDLTLAPLRNYFTHQLRIKYTTVDHAPEGENNPDIVGPPVSTQEENAVNLGQEEKQVEDGNEDEEDPEEEVRGPEIRPEPELPFSPLKTPPNFSLKDTYKQRGLQVIVKLANIELTPEKPEYTGGSWHIEGQLNEHIVATALYYYSCSNITSSTLSFRQMFSFWDDMSEVNYEQEDFRWATTIFGCAQEGTTVQDVGGVETREGRLLTFPNVLQHRVGPFKLEDPTKPGHRKILALFLVDPNIKIISTAHVPCQRQDWWREAINSKPQASASTLNTTKTNPIDQLSLELQDNVFDGVDFPISLGEAKELREELMEERKRFLINRKEKVTEEYTISLCEH</sequence>
<evidence type="ECO:0000259" key="3">
    <source>
        <dbReference type="Pfam" id="PF14033"/>
    </source>
</evidence>
<name>A0A409X7D8_PSICY</name>
<comment type="caution">
    <text evidence="5">The sequence shown here is derived from an EMBL/GenBank/DDBJ whole genome shotgun (WGS) entry which is preliminary data.</text>
</comment>
<keyword evidence="6" id="KW-1185">Reference proteome</keyword>
<reference evidence="5 6" key="1">
    <citation type="journal article" date="2018" name="Evol. Lett.">
        <title>Horizontal gene cluster transfer increased hallucinogenic mushroom diversity.</title>
        <authorList>
            <person name="Reynolds H.T."/>
            <person name="Vijayakumar V."/>
            <person name="Gluck-Thaler E."/>
            <person name="Korotkin H.B."/>
            <person name="Matheny P.B."/>
            <person name="Slot J.C."/>
        </authorList>
    </citation>
    <scope>NUCLEOTIDE SEQUENCE [LARGE SCALE GENOMIC DNA]</scope>
    <source>
        <strain evidence="5 6">2631</strain>
    </source>
</reference>
<dbReference type="InterPro" id="IPR049192">
    <property type="entry name" value="DUF4246_C"/>
</dbReference>
<dbReference type="OrthoDB" id="415532at2759"/>
<dbReference type="InterPro" id="IPR025340">
    <property type="entry name" value="DUF4246"/>
</dbReference>
<evidence type="ECO:0000256" key="1">
    <source>
        <dbReference type="SAM" id="Coils"/>
    </source>
</evidence>
<evidence type="ECO:0000259" key="4">
    <source>
        <dbReference type="Pfam" id="PF21666"/>
    </source>
</evidence>
<protein>
    <submittedName>
        <fullName evidence="5">Uncharacterized protein</fullName>
    </submittedName>
</protein>
<organism evidence="5 6">
    <name type="scientific">Psilocybe cyanescens</name>
    <dbReference type="NCBI Taxonomy" id="93625"/>
    <lineage>
        <taxon>Eukaryota</taxon>
        <taxon>Fungi</taxon>
        <taxon>Dikarya</taxon>
        <taxon>Basidiomycota</taxon>
        <taxon>Agaricomycotina</taxon>
        <taxon>Agaricomycetes</taxon>
        <taxon>Agaricomycetidae</taxon>
        <taxon>Agaricales</taxon>
        <taxon>Agaricineae</taxon>
        <taxon>Strophariaceae</taxon>
        <taxon>Psilocybe</taxon>
    </lineage>
</organism>
<feature type="coiled-coil region" evidence="1">
    <location>
        <begin position="576"/>
        <end position="604"/>
    </location>
</feature>
<evidence type="ECO:0000256" key="2">
    <source>
        <dbReference type="SAM" id="MobiDB-lite"/>
    </source>
</evidence>
<dbReference type="PANTHER" id="PTHR33119:SF1">
    <property type="entry name" value="FE2OG DIOXYGENASE DOMAIN-CONTAINING PROTEIN"/>
    <property type="match status" value="1"/>
</dbReference>
<feature type="region of interest" description="Disordered" evidence="2">
    <location>
        <begin position="297"/>
        <end position="366"/>
    </location>
</feature>
<dbReference type="Pfam" id="PF14033">
    <property type="entry name" value="DUF4246"/>
    <property type="match status" value="1"/>
</dbReference>
<dbReference type="InterPro" id="IPR049207">
    <property type="entry name" value="DUF4246_N"/>
</dbReference>